<dbReference type="InterPro" id="IPR010920">
    <property type="entry name" value="LSM_dom_sf"/>
</dbReference>
<dbReference type="EMBL" id="CP022115">
    <property type="protein sequence ID" value="ASJ25292.1"/>
    <property type="molecule type" value="Genomic_DNA"/>
</dbReference>
<accession>A0A248LKW4</accession>
<evidence type="ECO:0000256" key="2">
    <source>
        <dbReference type="ARBA" id="ARBA00022692"/>
    </source>
</evidence>
<dbReference type="PANTHER" id="PTHR30566">
    <property type="entry name" value="YNAI-RELATED MECHANOSENSITIVE ION CHANNEL"/>
    <property type="match status" value="1"/>
</dbReference>
<organism evidence="7 9">
    <name type="scientific">Laribacter hongkongensis</name>
    <dbReference type="NCBI Taxonomy" id="168471"/>
    <lineage>
        <taxon>Bacteria</taxon>
        <taxon>Pseudomonadati</taxon>
        <taxon>Pseudomonadota</taxon>
        <taxon>Betaproteobacteria</taxon>
        <taxon>Neisseriales</taxon>
        <taxon>Aquaspirillaceae</taxon>
        <taxon>Laribacter</taxon>
    </lineage>
</organism>
<comment type="subcellular location">
    <subcellularLocation>
        <location evidence="1">Membrane</location>
    </subcellularLocation>
</comment>
<protein>
    <submittedName>
        <fullName evidence="8">Mechanosensitive ion channel family protein</fullName>
    </submittedName>
    <submittedName>
        <fullName evidence="7">Mechanosensitive ion channel protein MscS</fullName>
    </submittedName>
</protein>
<feature type="transmembrane region" description="Helical" evidence="5">
    <location>
        <begin position="16"/>
        <end position="33"/>
    </location>
</feature>
<keyword evidence="3 5" id="KW-1133">Transmembrane helix</keyword>
<evidence type="ECO:0000313" key="9">
    <source>
        <dbReference type="Proteomes" id="UP000197424"/>
    </source>
</evidence>
<dbReference type="Proteomes" id="UP001200247">
    <property type="component" value="Unassembled WGS sequence"/>
</dbReference>
<dbReference type="Gene3D" id="2.30.30.60">
    <property type="match status" value="1"/>
</dbReference>
<reference evidence="8 10" key="4">
    <citation type="submission" date="2021-10" db="EMBL/GenBank/DDBJ databases">
        <title>Whole-genome sequencing analysis of Laribacter hongkongensis: virulence gene profiles, carbohydrate-active enzyme prediction, and antimicrobial resistance characterization.</title>
        <authorList>
            <person name="Yuan P."/>
            <person name="Zhan Y."/>
            <person name="Chen D."/>
        </authorList>
    </citation>
    <scope>NUCLEOTIDE SEQUENCE [LARGE SCALE GENOMIC DNA]</scope>
    <source>
        <strain evidence="8 10">W67</strain>
    </source>
</reference>
<dbReference type="EMBL" id="JAJAXM010000009">
    <property type="protein sequence ID" value="MCG9025619.1"/>
    <property type="molecule type" value="Genomic_DNA"/>
</dbReference>
<dbReference type="Pfam" id="PF00924">
    <property type="entry name" value="MS_channel_2nd"/>
    <property type="match status" value="1"/>
</dbReference>
<proteinExistence type="predicted"/>
<dbReference type="GO" id="GO:0008381">
    <property type="term" value="F:mechanosensitive monoatomic ion channel activity"/>
    <property type="evidence" value="ECO:0007669"/>
    <property type="project" value="UniProtKB-ARBA"/>
</dbReference>
<evidence type="ECO:0000256" key="3">
    <source>
        <dbReference type="ARBA" id="ARBA00022989"/>
    </source>
</evidence>
<name>A0A248LKW4_9NEIS</name>
<evidence type="ECO:0000256" key="1">
    <source>
        <dbReference type="ARBA" id="ARBA00004370"/>
    </source>
</evidence>
<keyword evidence="4 5" id="KW-0472">Membrane</keyword>
<dbReference type="SUPFAM" id="SSF50182">
    <property type="entry name" value="Sm-like ribonucleoproteins"/>
    <property type="match status" value="1"/>
</dbReference>
<reference evidence="9" key="2">
    <citation type="submission" date="2017-06" db="EMBL/GenBank/DDBJ databases">
        <title>Whole genome sequence of Laribacter hongkongensis LHGZ1.</title>
        <authorList>
            <person name="Chen D."/>
            <person name="Wu H."/>
            <person name="Chen J."/>
        </authorList>
    </citation>
    <scope>NUCLEOTIDE SEQUENCE [LARGE SCALE GENOMIC DNA]</scope>
    <source>
        <strain evidence="9">LHGZ1</strain>
    </source>
</reference>
<sequence>MESLGELWRALPANDLLRTGILLACLVAVRVLAVRALARQPQISIEMRRRWSVNLRNALLIAGLIGIVAIWSRELQTVAVSLVVIASAIAIAFKEVILCLSGSFYRTMSKAYNIGDRIELGELRGRVVDISVLTTTIVEIGPQHDAHQQTGRLITFPNSLLLGHALAREDYTGNFIVHVITVPVSLEADVLEAERILINAAREVCAPFLEEAQAHMKALESMHLIDTPSVAPRVSLKIVDDEIVRLNLRIAVPRIRKQTVEQDILHRFLAAFHPARPPSADQTDPS</sequence>
<dbReference type="Proteomes" id="UP000197424">
    <property type="component" value="Chromosome"/>
</dbReference>
<gene>
    <name evidence="7" type="primary">mscS</name>
    <name evidence="8" type="ORF">LH440_06815</name>
    <name evidence="7" type="ORF">LHGZ1_2461</name>
</gene>
<dbReference type="AlphaFoldDB" id="A0A248LKW4"/>
<evidence type="ECO:0000313" key="10">
    <source>
        <dbReference type="Proteomes" id="UP001200247"/>
    </source>
</evidence>
<evidence type="ECO:0000313" key="7">
    <source>
        <dbReference type="EMBL" id="ASJ25292.1"/>
    </source>
</evidence>
<evidence type="ECO:0000259" key="6">
    <source>
        <dbReference type="Pfam" id="PF00924"/>
    </source>
</evidence>
<feature type="transmembrane region" description="Helical" evidence="5">
    <location>
        <begin position="78"/>
        <end position="100"/>
    </location>
</feature>
<evidence type="ECO:0000313" key="8">
    <source>
        <dbReference type="EMBL" id="MCG9025619.1"/>
    </source>
</evidence>
<dbReference type="OrthoDB" id="9775421at2"/>
<evidence type="ECO:0000256" key="5">
    <source>
        <dbReference type="SAM" id="Phobius"/>
    </source>
</evidence>
<dbReference type="InterPro" id="IPR006685">
    <property type="entry name" value="MscS_channel_2nd"/>
</dbReference>
<dbReference type="InterPro" id="IPR023408">
    <property type="entry name" value="MscS_beta-dom_sf"/>
</dbReference>
<dbReference type="RefSeq" id="WP_088861225.1">
    <property type="nucleotide sequence ID" value="NZ_CP022115.1"/>
</dbReference>
<feature type="domain" description="Mechanosensitive ion channel MscS" evidence="6">
    <location>
        <begin position="102"/>
        <end position="162"/>
    </location>
</feature>
<keyword evidence="2 5" id="KW-0812">Transmembrane</keyword>
<dbReference type="GO" id="GO:0016020">
    <property type="term" value="C:membrane"/>
    <property type="evidence" value="ECO:0007669"/>
    <property type="project" value="UniProtKB-SubCell"/>
</dbReference>
<feature type="transmembrane region" description="Helical" evidence="5">
    <location>
        <begin position="54"/>
        <end position="72"/>
    </location>
</feature>
<evidence type="ECO:0000256" key="4">
    <source>
        <dbReference type="ARBA" id="ARBA00023136"/>
    </source>
</evidence>
<reference evidence="7" key="1">
    <citation type="journal article" date="2017" name="J. Antimicrob. Chemother.">
        <title>Emergence and genomic analysis of MDR Laribacter hongkongensis strain HLGZ1 from Guangzhou, China.</title>
        <authorList>
            <person name="Wu H.K."/>
            <person name="Chen J.H."/>
            <person name="Yang L."/>
            <person name="Li A.R."/>
            <person name="Su D.H."/>
            <person name="Lin Y.P."/>
            <person name="Chen D.Q."/>
        </authorList>
    </citation>
    <scope>NUCLEOTIDE SEQUENCE</scope>
    <source>
        <strain evidence="7">HLGZ1</strain>
    </source>
</reference>
<dbReference type="PANTHER" id="PTHR30566:SF27">
    <property type="entry name" value="MECHANOSENSITIVE ION CHANNEL PROTEIN"/>
    <property type="match status" value="1"/>
</dbReference>
<reference evidence="7" key="3">
    <citation type="submission" date="2017-06" db="EMBL/GenBank/DDBJ databases">
        <authorList>
            <person name="Kim H.J."/>
            <person name="Triplett B.A."/>
        </authorList>
    </citation>
    <scope>NUCLEOTIDE SEQUENCE</scope>
    <source>
        <strain evidence="7">HLGZ1</strain>
    </source>
</reference>